<keyword evidence="1" id="KW-0175">Coiled coil</keyword>
<keyword evidence="3" id="KW-1185">Reference proteome</keyword>
<feature type="coiled-coil region" evidence="1">
    <location>
        <begin position="31"/>
        <end position="113"/>
    </location>
</feature>
<reference evidence="2 3" key="1">
    <citation type="submission" date="2023-06" db="EMBL/GenBank/DDBJ databases">
        <title>Paenibacillus polygonum sp. nov., an endophytic bacterium, isolated from Polygonum lapathifolium L. in Nanji Wetland National Nature Reserve, South of Poyang Lake, Jiangxi Province, China.</title>
        <authorList>
            <person name="Yu Z."/>
        </authorList>
    </citation>
    <scope>NUCLEOTIDE SEQUENCE [LARGE SCALE GENOMIC DNA]</scope>
    <source>
        <strain evidence="2 3">C31</strain>
    </source>
</reference>
<accession>A0ABY8XBQ6</accession>
<sequence length="313" mass="36373">MSVYEEMNERLALLKEKGRLLHKWTSREENLQELEKRGEELLSVRKEHLRAEQKDVDQLLKTSLSSLFYSLVGRKEEKLEKEEKELLESKALYDEASRALEDIRRQLSEVRSEIADLYEWQHWEQEYDELMADKQKSLAESDDFIQNCLENEVKIKGQLKEIDEALGAGNRVLDSLDEAAESLKSAGNWGTYDMLGGGVISTHIKHSRIGDAEDHVHEAQSHLRKFQEELRDVNVILDSDFEIGGMLTFADYFLDGFFSDWLVQNKIHDAEDRVSKGMGEVGRVLIKLESTKQKLLRELMDWENKRKRAVEEA</sequence>
<dbReference type="EMBL" id="CP127162">
    <property type="protein sequence ID" value="WIV20635.1"/>
    <property type="molecule type" value="Genomic_DNA"/>
</dbReference>
<organism evidence="2 3">
    <name type="scientific">Paenibacillus polygoni</name>
    <dbReference type="NCBI Taxonomy" id="3050112"/>
    <lineage>
        <taxon>Bacteria</taxon>
        <taxon>Bacillati</taxon>
        <taxon>Bacillota</taxon>
        <taxon>Bacilli</taxon>
        <taxon>Bacillales</taxon>
        <taxon>Paenibacillaceae</taxon>
        <taxon>Paenibacillus</taxon>
    </lineage>
</organism>
<evidence type="ECO:0000313" key="2">
    <source>
        <dbReference type="EMBL" id="WIV20635.1"/>
    </source>
</evidence>
<evidence type="ECO:0000256" key="1">
    <source>
        <dbReference type="SAM" id="Coils"/>
    </source>
</evidence>
<dbReference type="Proteomes" id="UP001236415">
    <property type="component" value="Chromosome"/>
</dbReference>
<name>A0ABY8XBQ6_9BACL</name>
<evidence type="ECO:0000313" key="3">
    <source>
        <dbReference type="Proteomes" id="UP001236415"/>
    </source>
</evidence>
<proteinExistence type="predicted"/>
<gene>
    <name evidence="2" type="ORF">QPK24_08115</name>
</gene>
<dbReference type="RefSeq" id="WP_285747721.1">
    <property type="nucleotide sequence ID" value="NZ_CP127162.1"/>
</dbReference>
<protein>
    <submittedName>
        <fullName evidence="2">Uncharacterized protein</fullName>
    </submittedName>
</protein>
<feature type="coiled-coil region" evidence="1">
    <location>
        <begin position="285"/>
        <end position="312"/>
    </location>
</feature>